<dbReference type="EMBL" id="CM046398">
    <property type="protein sequence ID" value="KAI8532651.1"/>
    <property type="molecule type" value="Genomic_DNA"/>
</dbReference>
<comment type="caution">
    <text evidence="1">The sequence shown here is derived from an EMBL/GenBank/DDBJ whole genome shotgun (WGS) entry which is preliminary data.</text>
</comment>
<reference evidence="1" key="1">
    <citation type="submission" date="2022-02" db="EMBL/GenBank/DDBJ databases">
        <title>Plant Genome Project.</title>
        <authorList>
            <person name="Zhang R.-G."/>
        </authorList>
    </citation>
    <scope>NUCLEOTIDE SEQUENCE</scope>
    <source>
        <strain evidence="1">AT1</strain>
    </source>
</reference>
<keyword evidence="2" id="KW-1185">Reference proteome</keyword>
<evidence type="ECO:0000313" key="2">
    <source>
        <dbReference type="Proteomes" id="UP001062846"/>
    </source>
</evidence>
<name>A0ACC0LVW3_RHOML</name>
<protein>
    <submittedName>
        <fullName evidence="1">Uncharacterized protein</fullName>
    </submittedName>
</protein>
<accession>A0ACC0LVW3</accession>
<evidence type="ECO:0000313" key="1">
    <source>
        <dbReference type="EMBL" id="KAI8532651.1"/>
    </source>
</evidence>
<organism evidence="1 2">
    <name type="scientific">Rhododendron molle</name>
    <name type="common">Chinese azalea</name>
    <name type="synonym">Azalea mollis</name>
    <dbReference type="NCBI Taxonomy" id="49168"/>
    <lineage>
        <taxon>Eukaryota</taxon>
        <taxon>Viridiplantae</taxon>
        <taxon>Streptophyta</taxon>
        <taxon>Embryophyta</taxon>
        <taxon>Tracheophyta</taxon>
        <taxon>Spermatophyta</taxon>
        <taxon>Magnoliopsida</taxon>
        <taxon>eudicotyledons</taxon>
        <taxon>Gunneridae</taxon>
        <taxon>Pentapetalae</taxon>
        <taxon>asterids</taxon>
        <taxon>Ericales</taxon>
        <taxon>Ericaceae</taxon>
        <taxon>Ericoideae</taxon>
        <taxon>Rhodoreae</taxon>
        <taxon>Rhododendron</taxon>
    </lineage>
</organism>
<gene>
    <name evidence="1" type="ORF">RHMOL_Rhmol11G0230000</name>
</gene>
<proteinExistence type="predicted"/>
<dbReference type="Proteomes" id="UP001062846">
    <property type="component" value="Chromosome 11"/>
</dbReference>
<sequence>MCLTDNNFKNLPTGDVVDKLIREWSHHSGFSGTTDSKGRFKTRLFHGDYKVTVTHLNAHGASSQVLSRGFKVGSGNGESKIEVSNVPIVPCRAIFFRAKPCFVSCRTVPVYFIVPWRAVSCRAHAVP</sequence>